<dbReference type="Proteomes" id="UP000621799">
    <property type="component" value="Unassembled WGS sequence"/>
</dbReference>
<protein>
    <submittedName>
        <fullName evidence="2">Uncharacterized protein</fullName>
    </submittedName>
</protein>
<dbReference type="AlphaFoldDB" id="A0A928VWC6"/>
<accession>A0A928VWC6</accession>
<dbReference type="InterPro" id="IPR025662">
    <property type="entry name" value="Sigma_54_int_dom_ATP-bd_1"/>
</dbReference>
<dbReference type="EMBL" id="JADEXN010000043">
    <property type="protein sequence ID" value="MBE9039947.1"/>
    <property type="molecule type" value="Genomic_DNA"/>
</dbReference>
<evidence type="ECO:0000313" key="2">
    <source>
        <dbReference type="EMBL" id="MBE9039947.1"/>
    </source>
</evidence>
<feature type="region of interest" description="Disordered" evidence="1">
    <location>
        <begin position="365"/>
        <end position="387"/>
    </location>
</feature>
<proteinExistence type="predicted"/>
<dbReference type="RefSeq" id="WP_264320205.1">
    <property type="nucleotide sequence ID" value="NZ_JADEXN010000043.1"/>
</dbReference>
<evidence type="ECO:0000313" key="3">
    <source>
        <dbReference type="Proteomes" id="UP000621799"/>
    </source>
</evidence>
<evidence type="ECO:0000256" key="1">
    <source>
        <dbReference type="SAM" id="MobiDB-lite"/>
    </source>
</evidence>
<reference evidence="2" key="1">
    <citation type="submission" date="2020-10" db="EMBL/GenBank/DDBJ databases">
        <authorList>
            <person name="Castelo-Branco R."/>
            <person name="Eusebio N."/>
            <person name="Adriana R."/>
            <person name="Vieira A."/>
            <person name="Brugerolle De Fraissinette N."/>
            <person name="Rezende De Castro R."/>
            <person name="Schneider M.P."/>
            <person name="Vasconcelos V."/>
            <person name="Leao P.N."/>
        </authorList>
    </citation>
    <scope>NUCLEOTIDE SEQUENCE</scope>
    <source>
        <strain evidence="2">LEGE 11467</strain>
    </source>
</reference>
<organism evidence="2 3">
    <name type="scientific">Zarconia navalis LEGE 11467</name>
    <dbReference type="NCBI Taxonomy" id="1828826"/>
    <lineage>
        <taxon>Bacteria</taxon>
        <taxon>Bacillati</taxon>
        <taxon>Cyanobacteriota</taxon>
        <taxon>Cyanophyceae</taxon>
        <taxon>Oscillatoriophycideae</taxon>
        <taxon>Oscillatoriales</taxon>
        <taxon>Oscillatoriales incertae sedis</taxon>
        <taxon>Zarconia</taxon>
        <taxon>Zarconia navalis</taxon>
    </lineage>
</organism>
<gene>
    <name evidence="2" type="ORF">IQ235_03960</name>
</gene>
<sequence length="549" mass="60866">MLLFSDLLNAEGDLQLQHHQRGTAYSILGQHVLGAGLALAGCFITPLGGWKVATLTLSFAIHWWGRSRLDRLKDETKLLNDVVSARDMARLDGIDAVVQAQLATLSGQLQVLQGQATPTGQNQPLLPAASEPIRQFNWDELRLIPNKHPHIIVLGESGSGKTELGEWIVDLIGQGCDVKVLTTKQKRCQWRGMPVVGIGRDFPAIERDLQLLLSQMTERSKDIDSVEQKVSLVRAIDELPAIAENIIGAADPKTGKYKGLATYTKPLVLEARETKIRLILHAQGKQVKLLGFEGMSDCLDSLTHIRLGDAALKHAKTLHRQNEITDAEYSWLKSQNRPVLVGDIPAQFLIESGWQPSGSYTVNTSSSSIPNSTSNSIQNSTLNSPHSGLEKLSENHGLDALFGKNPFPEPGDPNYIELMKELFPEMTNEQQSQFIDWGQNLGNSAELPEKLLTPKKLPEGEPGNLTGNFSQVPPDKRSAFRELGNLSYPNIPLEQRLALFKTILPYLKEKVTLTDIVKVYLRLEGKYYSQTATLCRHIIAEFWEDALDE</sequence>
<comment type="caution">
    <text evidence="2">The sequence shown here is derived from an EMBL/GenBank/DDBJ whole genome shotgun (WGS) entry which is preliminary data.</text>
</comment>
<name>A0A928VWC6_9CYAN</name>
<keyword evidence="3" id="KW-1185">Reference proteome</keyword>
<feature type="compositionally biased region" description="Low complexity" evidence="1">
    <location>
        <begin position="365"/>
        <end position="384"/>
    </location>
</feature>
<dbReference type="PROSITE" id="PS00675">
    <property type="entry name" value="SIGMA54_INTERACT_1"/>
    <property type="match status" value="1"/>
</dbReference>